<evidence type="ECO:0008006" key="4">
    <source>
        <dbReference type="Google" id="ProtNLM"/>
    </source>
</evidence>
<feature type="region of interest" description="Disordered" evidence="1">
    <location>
        <begin position="155"/>
        <end position="211"/>
    </location>
</feature>
<proteinExistence type="predicted"/>
<gene>
    <name evidence="2" type="ORF">GCM10010923_08280</name>
</gene>
<name>A0ABQ1F7Z4_9SPHN</name>
<evidence type="ECO:0000256" key="1">
    <source>
        <dbReference type="SAM" id="MobiDB-lite"/>
    </source>
</evidence>
<evidence type="ECO:0000313" key="3">
    <source>
        <dbReference type="Proteomes" id="UP000603317"/>
    </source>
</evidence>
<organism evidence="2 3">
    <name type="scientific">Blastomonas marina</name>
    <dbReference type="NCBI Taxonomy" id="1867408"/>
    <lineage>
        <taxon>Bacteria</taxon>
        <taxon>Pseudomonadati</taxon>
        <taxon>Pseudomonadota</taxon>
        <taxon>Alphaproteobacteria</taxon>
        <taxon>Sphingomonadales</taxon>
        <taxon>Sphingomonadaceae</taxon>
        <taxon>Blastomonas</taxon>
    </lineage>
</organism>
<accession>A0ABQ1F7Z4</accession>
<comment type="caution">
    <text evidence="2">The sequence shown here is derived from an EMBL/GenBank/DDBJ whole genome shotgun (WGS) entry which is preliminary data.</text>
</comment>
<sequence>MNAPTTITPNLPALLSGLPEDDPRKPCVEFTREVQVVFLEALAVVGSVRAAARKARVSHQTVYRARRACADFRRCWEAAQLQALARAEDVLACRAIDGVEETVFYHGEEVAKRRRYDGRLLLAHIGRLDRLSERAEVRALSEEFDAAMAAFGAGEPLPGVELPGTGTREPADSREGGEGDPAAASGGEGADCGTSPTGAGPSGKKGPGQCNTRSIALDAMRRQDWASPAFWAPVQWRDPDCDKGWRARVAEMLEAREAAGEAAGDPVVFELLAEPAPEPDDADGAPQDATLETLQACIEQQVLAFERGTPEWWLVDAWGHIRQDVQAEWARDVVECAADEAEAGGCNIAVT</sequence>
<reference evidence="3" key="1">
    <citation type="journal article" date="2019" name="Int. J. Syst. Evol. Microbiol.">
        <title>The Global Catalogue of Microorganisms (GCM) 10K type strain sequencing project: providing services to taxonomists for standard genome sequencing and annotation.</title>
        <authorList>
            <consortium name="The Broad Institute Genomics Platform"/>
            <consortium name="The Broad Institute Genome Sequencing Center for Infectious Disease"/>
            <person name="Wu L."/>
            <person name="Ma J."/>
        </authorList>
    </citation>
    <scope>NUCLEOTIDE SEQUENCE [LARGE SCALE GENOMIC DNA]</scope>
    <source>
        <strain evidence="3">CGMCC 1.15297</strain>
    </source>
</reference>
<protein>
    <recommendedName>
        <fullName evidence="4">Helix-turn-helix domain containing protein</fullName>
    </recommendedName>
</protein>
<evidence type="ECO:0000313" key="2">
    <source>
        <dbReference type="EMBL" id="GGA01914.1"/>
    </source>
</evidence>
<dbReference type="RefSeq" id="WP_188641496.1">
    <property type="nucleotide sequence ID" value="NZ_BMID01000001.1"/>
</dbReference>
<keyword evidence="3" id="KW-1185">Reference proteome</keyword>
<dbReference type="Proteomes" id="UP000603317">
    <property type="component" value="Unassembled WGS sequence"/>
</dbReference>
<dbReference type="EMBL" id="BMID01000001">
    <property type="protein sequence ID" value="GGA01914.1"/>
    <property type="molecule type" value="Genomic_DNA"/>
</dbReference>